<feature type="region of interest" description="Disordered" evidence="4">
    <location>
        <begin position="378"/>
        <end position="423"/>
    </location>
</feature>
<dbReference type="InterPro" id="IPR005654">
    <property type="entry name" value="ATPase_AFG1-like"/>
</dbReference>
<sequence length="789" mass="87136">MFRYAIRLPSIVRSTRSASGIRLLPSPPDTKPHQRLVRTRSFSSSTHPSQPAASSSSPSAFSLRERYERLVKENRMHTDEDQLRCVELLGKCKTEILHSVESGHWQPCWGVYVHGGSTRSASGIRLLPSPPDTKPHQRLVRTRSFSSSTHPSQPAASSSSPSAFSLRERYERLVKENRMHTDEDQLRCVELLGKCKTEILHSVESGHWQPCWGVYVHGPVGCGKTTILDLFVEDLRESLEGEGKDSDSLVQRLHFLDFVQGVHKTIHNYRLEKRRQGTNEEAWDSIGAAAAAVLEKGRVICVDELQILGIADAMVCLQLFKRLWEEGAVLVASSNCEPASLYRDGLNRDLFVPFIDLLESHCRAKSMHGETDYRLVKRSSGSASAGDGSSSSSASTPSEEGDNKTTNDLFDSRPSSSFISPCEGREAEERLRGVMRERWGVERLKSGPSAESDGKMELSVWGRKVTLREVYVSERLRQEEALKGREKEKEAAGVGHGGGLVALIEFSDICAQQWYNAEFSEVATTVSAVVLLNIPQFGEHQRDEARRLVSFLDVIYDSEIPFVVTAAAAPASLFIPVVEGLINTAGLSGSLSAKSLFSSEGRKKGEQNLDSLSEDLEWSRQRGHWAEEGGERPVDAQKVYERRDGSRGGLGLSASSSVEGKRRKEKRRQLAPSAATREMHEDFDEEDLEAEAASPGSSATSQAAATGSIRVPRHGGTSGKHVTMFSVLGHVKEEVEWSATGLRVAALHELAPQHLDSLWTFRRAASRLAEDSFERVRVKRGGRPRGLTG</sequence>
<evidence type="ECO:0000256" key="1">
    <source>
        <dbReference type="ARBA" id="ARBA00010322"/>
    </source>
</evidence>
<name>A0A0G4HHR2_9ALVE</name>
<feature type="region of interest" description="Disordered" evidence="4">
    <location>
        <begin position="123"/>
        <end position="164"/>
    </location>
</feature>
<accession>A0A0G4HHR2</accession>
<dbReference type="Pfam" id="PF03969">
    <property type="entry name" value="AFG1_ATPase"/>
    <property type="match status" value="2"/>
</dbReference>
<comment type="similarity">
    <text evidence="1">Belongs to the AFG1 ATPase family.</text>
</comment>
<feature type="compositionally biased region" description="Low complexity" evidence="4">
    <location>
        <begin position="691"/>
        <end position="708"/>
    </location>
</feature>
<evidence type="ECO:0000256" key="3">
    <source>
        <dbReference type="ARBA" id="ARBA00022840"/>
    </source>
</evidence>
<evidence type="ECO:0000313" key="5">
    <source>
        <dbReference type="EMBL" id="CEM43494.1"/>
    </source>
</evidence>
<keyword evidence="2" id="KW-0547">Nucleotide-binding</keyword>
<feature type="region of interest" description="Disordered" evidence="4">
    <location>
        <begin position="623"/>
        <end position="717"/>
    </location>
</feature>
<feature type="region of interest" description="Disordered" evidence="4">
    <location>
        <begin position="19"/>
        <end position="61"/>
    </location>
</feature>
<feature type="compositionally biased region" description="Basic and acidic residues" evidence="4">
    <location>
        <begin position="623"/>
        <end position="646"/>
    </location>
</feature>
<dbReference type="NCBIfam" id="NF040713">
    <property type="entry name" value="ZapE"/>
    <property type="match status" value="1"/>
</dbReference>
<evidence type="ECO:0000256" key="4">
    <source>
        <dbReference type="SAM" id="MobiDB-lite"/>
    </source>
</evidence>
<feature type="compositionally biased region" description="Low complexity" evidence="4">
    <location>
        <begin position="146"/>
        <end position="164"/>
    </location>
</feature>
<evidence type="ECO:0000256" key="2">
    <source>
        <dbReference type="ARBA" id="ARBA00022741"/>
    </source>
</evidence>
<proteinExistence type="inferred from homology"/>
<dbReference type="GO" id="GO:0005737">
    <property type="term" value="C:cytoplasm"/>
    <property type="evidence" value="ECO:0007669"/>
    <property type="project" value="TreeGrafter"/>
</dbReference>
<dbReference type="InterPro" id="IPR027417">
    <property type="entry name" value="P-loop_NTPase"/>
</dbReference>
<evidence type="ECO:0008006" key="6">
    <source>
        <dbReference type="Google" id="ProtNLM"/>
    </source>
</evidence>
<feature type="compositionally biased region" description="Low complexity" evidence="4">
    <location>
        <begin position="43"/>
        <end position="61"/>
    </location>
</feature>
<dbReference type="GO" id="GO:0005524">
    <property type="term" value="F:ATP binding"/>
    <property type="evidence" value="ECO:0007669"/>
    <property type="project" value="UniProtKB-KW"/>
</dbReference>
<feature type="compositionally biased region" description="Polar residues" evidence="4">
    <location>
        <begin position="404"/>
        <end position="419"/>
    </location>
</feature>
<dbReference type="Gene3D" id="3.40.50.300">
    <property type="entry name" value="P-loop containing nucleotide triphosphate hydrolases"/>
    <property type="match status" value="1"/>
</dbReference>
<gene>
    <name evidence="5" type="ORF">Cvel_27567</name>
</gene>
<feature type="compositionally biased region" description="Low complexity" evidence="4">
    <location>
        <begin position="379"/>
        <end position="395"/>
    </location>
</feature>
<dbReference type="PANTHER" id="PTHR12169:SF6">
    <property type="entry name" value="AFG1-LIKE ATPASE"/>
    <property type="match status" value="1"/>
</dbReference>
<dbReference type="GO" id="GO:0016887">
    <property type="term" value="F:ATP hydrolysis activity"/>
    <property type="evidence" value="ECO:0007669"/>
    <property type="project" value="InterPro"/>
</dbReference>
<dbReference type="PANTHER" id="PTHR12169">
    <property type="entry name" value="ATPASE N2B"/>
    <property type="match status" value="1"/>
</dbReference>
<keyword evidence="3" id="KW-0067">ATP-binding</keyword>
<dbReference type="SUPFAM" id="SSF52540">
    <property type="entry name" value="P-loop containing nucleoside triphosphate hydrolases"/>
    <property type="match status" value="1"/>
</dbReference>
<dbReference type="AlphaFoldDB" id="A0A0G4HHR2"/>
<dbReference type="VEuPathDB" id="CryptoDB:Cvel_27567"/>
<reference evidence="5" key="1">
    <citation type="submission" date="2014-11" db="EMBL/GenBank/DDBJ databases">
        <authorList>
            <person name="Otto D Thomas"/>
            <person name="Naeem Raeece"/>
        </authorList>
    </citation>
    <scope>NUCLEOTIDE SEQUENCE</scope>
</reference>
<feature type="compositionally biased region" description="Acidic residues" evidence="4">
    <location>
        <begin position="681"/>
        <end position="690"/>
    </location>
</feature>
<protein>
    <recommendedName>
        <fullName evidence="6">AAA+ ATPase domain-containing protein</fullName>
    </recommendedName>
</protein>
<organism evidence="5">
    <name type="scientific">Chromera velia CCMP2878</name>
    <dbReference type="NCBI Taxonomy" id="1169474"/>
    <lineage>
        <taxon>Eukaryota</taxon>
        <taxon>Sar</taxon>
        <taxon>Alveolata</taxon>
        <taxon>Colpodellida</taxon>
        <taxon>Chromeraceae</taxon>
        <taxon>Chromera</taxon>
    </lineage>
</organism>
<dbReference type="EMBL" id="CDMZ01002697">
    <property type="protein sequence ID" value="CEM43494.1"/>
    <property type="molecule type" value="Genomic_DNA"/>
</dbReference>